<dbReference type="Pfam" id="PF19238">
    <property type="entry name" value="Radical_SAM_2"/>
    <property type="match status" value="1"/>
</dbReference>
<dbReference type="EMBL" id="ACVI01000040">
    <property type="protein sequence ID" value="EET86957.1"/>
    <property type="molecule type" value="Genomic_DNA"/>
</dbReference>
<name>C6PUY0_9CLOT</name>
<protein>
    <recommendedName>
        <fullName evidence="1">PDZ domain-containing protein</fullName>
    </recommendedName>
</protein>
<organism evidence="2 3">
    <name type="scientific">Clostridium carboxidivorans P7</name>
    <dbReference type="NCBI Taxonomy" id="536227"/>
    <lineage>
        <taxon>Bacteria</taxon>
        <taxon>Bacillati</taxon>
        <taxon>Bacillota</taxon>
        <taxon>Clostridia</taxon>
        <taxon>Eubacteriales</taxon>
        <taxon>Clostridiaceae</taxon>
        <taxon>Clostridium</taxon>
    </lineage>
</organism>
<gene>
    <name evidence="2" type="ORF">CcarbDRAFT_2597</name>
</gene>
<dbReference type="InterPro" id="IPR007549">
    <property type="entry name" value="DUF512"/>
</dbReference>
<feature type="domain" description="PDZ" evidence="1">
    <location>
        <begin position="27"/>
        <end position="58"/>
    </location>
</feature>
<dbReference type="AlphaFoldDB" id="C6PUY0"/>
<evidence type="ECO:0000313" key="3">
    <source>
        <dbReference type="Proteomes" id="UP000004198"/>
    </source>
</evidence>
<reference evidence="2 3" key="1">
    <citation type="submission" date="2009-06" db="EMBL/GenBank/DDBJ databases">
        <title>The draft genome of Clostridium carboxidivorans P7.</title>
        <authorList>
            <consortium name="US DOE Joint Genome Institute (JGI-PGF)"/>
            <person name="Lucas S."/>
            <person name="Copeland A."/>
            <person name="Lapidus A."/>
            <person name="Glavina del Rio T."/>
            <person name="Tice H."/>
            <person name="Bruce D."/>
            <person name="Goodwin L."/>
            <person name="Pitluck S."/>
            <person name="Larimer F."/>
            <person name="Land M.L."/>
            <person name="Hauser L."/>
            <person name="Hemme C.L."/>
        </authorList>
    </citation>
    <scope>NUCLEOTIDE SEQUENCE [LARGE SCALE GENOMIC DNA]</scope>
    <source>
        <strain evidence="2 3">P7</strain>
    </source>
</reference>
<dbReference type="Pfam" id="PF04459">
    <property type="entry name" value="DUF512"/>
    <property type="match status" value="1"/>
</dbReference>
<accession>C6PUY0</accession>
<dbReference type="Gene3D" id="2.30.42.10">
    <property type="match status" value="1"/>
</dbReference>
<dbReference type="InterPro" id="IPR041489">
    <property type="entry name" value="PDZ_6"/>
</dbReference>
<dbReference type="InterPro" id="IPR013785">
    <property type="entry name" value="Aldolase_TIM"/>
</dbReference>
<proteinExistence type="predicted"/>
<dbReference type="SUPFAM" id="SSF50156">
    <property type="entry name" value="PDZ domain-like"/>
    <property type="match status" value="1"/>
</dbReference>
<dbReference type="Pfam" id="PF17820">
    <property type="entry name" value="PDZ_6"/>
    <property type="match status" value="1"/>
</dbReference>
<dbReference type="eggNOG" id="COG1625">
    <property type="taxonomic scope" value="Bacteria"/>
</dbReference>
<dbReference type="InterPro" id="IPR058240">
    <property type="entry name" value="rSAM_sf"/>
</dbReference>
<comment type="caution">
    <text evidence="2">The sequence shown here is derived from an EMBL/GenBank/DDBJ whole genome shotgun (WGS) entry which is preliminary data.</text>
</comment>
<dbReference type="InterPro" id="IPR001478">
    <property type="entry name" value="PDZ"/>
</dbReference>
<dbReference type="InterPro" id="IPR045375">
    <property type="entry name" value="Put_radical_SAM-like_N"/>
</dbReference>
<dbReference type="Proteomes" id="UP000004198">
    <property type="component" value="Unassembled WGS sequence"/>
</dbReference>
<evidence type="ECO:0000313" key="2">
    <source>
        <dbReference type="EMBL" id="EET86957.1"/>
    </source>
</evidence>
<evidence type="ECO:0000259" key="1">
    <source>
        <dbReference type="PROSITE" id="PS50106"/>
    </source>
</evidence>
<dbReference type="SUPFAM" id="SSF102114">
    <property type="entry name" value="Radical SAM enzymes"/>
    <property type="match status" value="1"/>
</dbReference>
<dbReference type="PROSITE" id="PS50106">
    <property type="entry name" value="PDZ"/>
    <property type="match status" value="1"/>
</dbReference>
<sequence>MDIFLVTEPYCEMSIGQKGVVYMKNQIALVEPGSIAEEMGIEVGDYLLSINGKIVKDIIDYRFLMCDEYINVEIEKKSGEIWELEIEKEYDEKLGIQFAEAILDKPKSCHNNCIFCFIDQLPNGMRETLYFKDDDSRLAFLQGNFITLTNMKEEDIDRIIQYKISPINVSVHTTNSELRIKMINNRFAGNVYDRLKRLSEAGIKMNCQVVSCPGINNGEELQKTIEDLYKLYPQIENLAVVPVGVTKYREGLYELKLYDKKTSQEELDRISEIQKKYIKEIGSPFVRLSDEFYVLAERDVPSSDFYDGFEQLEDGIGMIRVFRDTIESSLKNLKKDIKGSFTVITGVSAYEEIVKGTQKICNVNNKINIKVEKIINDFFGHTITVAGLVTGGDIIQQLKEVEIGEYIIIPNVMLRKGYELASNNEKVFLDDVTIEQLGKALKRKVIICDFTGEDLINIINDHCKEE</sequence>
<dbReference type="STRING" id="536227.Ccar_00540"/>
<keyword evidence="3" id="KW-1185">Reference proteome</keyword>
<dbReference type="InterPro" id="IPR036034">
    <property type="entry name" value="PDZ_sf"/>
</dbReference>
<dbReference type="Gene3D" id="3.20.20.70">
    <property type="entry name" value="Aldolase class I"/>
    <property type="match status" value="1"/>
</dbReference>